<name>A0A9X0D8F6_9CNID</name>
<comment type="caution">
    <text evidence="1">The sequence shown here is derived from an EMBL/GenBank/DDBJ whole genome shotgun (WGS) entry which is preliminary data.</text>
</comment>
<keyword evidence="2" id="KW-1185">Reference proteome</keyword>
<evidence type="ECO:0000313" key="1">
    <source>
        <dbReference type="EMBL" id="KAJ7389443.1"/>
    </source>
</evidence>
<evidence type="ECO:0000313" key="2">
    <source>
        <dbReference type="Proteomes" id="UP001163046"/>
    </source>
</evidence>
<dbReference type="Proteomes" id="UP001163046">
    <property type="component" value="Unassembled WGS sequence"/>
</dbReference>
<dbReference type="OrthoDB" id="5988976at2759"/>
<accession>A0A9X0D8F6</accession>
<proteinExistence type="predicted"/>
<dbReference type="AlphaFoldDB" id="A0A9X0D8F6"/>
<dbReference type="EMBL" id="MU825433">
    <property type="protein sequence ID" value="KAJ7389443.1"/>
    <property type="molecule type" value="Genomic_DNA"/>
</dbReference>
<reference evidence="1" key="1">
    <citation type="submission" date="2023-01" db="EMBL/GenBank/DDBJ databases">
        <title>Genome assembly of the deep-sea coral Lophelia pertusa.</title>
        <authorList>
            <person name="Herrera S."/>
            <person name="Cordes E."/>
        </authorList>
    </citation>
    <scope>NUCLEOTIDE SEQUENCE</scope>
    <source>
        <strain evidence="1">USNM1676648</strain>
        <tissue evidence="1">Polyp</tissue>
    </source>
</reference>
<protein>
    <submittedName>
        <fullName evidence="1">Uncharacterized protein</fullName>
    </submittedName>
</protein>
<sequence length="108" mass="12255">MEGISMVTIPRFIGNSNCQLLCFCDARLGPPVIEIDILQDPNYKEKKSSGDKLLELWGKVELTQDVEQLKETEEDTSTMLRPTRAAANRARKQTQRLLSNEIGNFFLP</sequence>
<gene>
    <name evidence="1" type="ORF">OS493_031688</name>
</gene>
<organism evidence="1 2">
    <name type="scientific">Desmophyllum pertusum</name>
    <dbReference type="NCBI Taxonomy" id="174260"/>
    <lineage>
        <taxon>Eukaryota</taxon>
        <taxon>Metazoa</taxon>
        <taxon>Cnidaria</taxon>
        <taxon>Anthozoa</taxon>
        <taxon>Hexacorallia</taxon>
        <taxon>Scleractinia</taxon>
        <taxon>Caryophylliina</taxon>
        <taxon>Caryophylliidae</taxon>
        <taxon>Desmophyllum</taxon>
    </lineage>
</organism>